<dbReference type="InterPro" id="IPR002016">
    <property type="entry name" value="Haem_peroxidase"/>
</dbReference>
<dbReference type="Pfam" id="PF00141">
    <property type="entry name" value="peroxidase"/>
    <property type="match status" value="1"/>
</dbReference>
<comment type="similarity">
    <text evidence="12">Belongs to the peroxidase family.</text>
</comment>
<feature type="binding site" evidence="10">
    <location>
        <position position="59"/>
    </location>
    <ligand>
        <name>Ca(2+)</name>
        <dbReference type="ChEBI" id="CHEBI:29108"/>
        <label>2</label>
    </ligand>
</feature>
<protein>
    <recommendedName>
        <fullName evidence="3">peroxidase</fullName>
        <ecNumber evidence="3">1.11.1.7</ecNumber>
    </recommendedName>
</protein>
<keyword evidence="9 11" id="KW-1015">Disulfide bond</keyword>
<evidence type="ECO:0000313" key="14">
    <source>
        <dbReference type="EMBL" id="MBX49204.1"/>
    </source>
</evidence>
<dbReference type="Gene3D" id="1.10.420.10">
    <property type="entry name" value="Peroxidase, domain 2"/>
    <property type="match status" value="1"/>
</dbReference>
<dbReference type="GO" id="GO:0046872">
    <property type="term" value="F:metal ion binding"/>
    <property type="evidence" value="ECO:0007669"/>
    <property type="project" value="UniProtKB-KW"/>
</dbReference>
<keyword evidence="10" id="KW-0106">Calcium</keyword>
<comment type="cofactor">
    <cofactor evidence="10">
        <name>heme b</name>
        <dbReference type="ChEBI" id="CHEBI:60344"/>
    </cofactor>
    <text evidence="10">Binds 1 heme b (iron(II)-protoporphyrin IX) group per subunit.</text>
</comment>
<evidence type="ECO:0000256" key="1">
    <source>
        <dbReference type="ARBA" id="ARBA00000189"/>
    </source>
</evidence>
<dbReference type="GO" id="GO:0140825">
    <property type="term" value="F:lactoperoxidase activity"/>
    <property type="evidence" value="ECO:0007669"/>
    <property type="project" value="UniProtKB-EC"/>
</dbReference>
<evidence type="ECO:0000256" key="6">
    <source>
        <dbReference type="ARBA" id="ARBA00022723"/>
    </source>
</evidence>
<evidence type="ECO:0000259" key="13">
    <source>
        <dbReference type="PROSITE" id="PS50873"/>
    </source>
</evidence>
<keyword evidence="6 10" id="KW-0479">Metal-binding</keyword>
<dbReference type="AlphaFoldDB" id="A0A2P2P373"/>
<keyword evidence="5" id="KW-0349">Heme</keyword>
<feature type="disulfide bond" evidence="11">
    <location>
        <begin position="15"/>
        <end position="45"/>
    </location>
</feature>
<evidence type="ECO:0000256" key="12">
    <source>
        <dbReference type="RuleBase" id="RU004241"/>
    </source>
</evidence>
<feature type="binding site" description="axial binding residue" evidence="10">
    <location>
        <position position="8"/>
    </location>
    <ligand>
        <name>heme b</name>
        <dbReference type="ChEBI" id="CHEBI:60344"/>
    </ligand>
    <ligandPart>
        <name>Fe</name>
        <dbReference type="ChEBI" id="CHEBI:18248"/>
    </ligandPart>
</feature>
<dbReference type="FunFam" id="1.10.420.10:FF:000001">
    <property type="entry name" value="Peroxidase"/>
    <property type="match status" value="1"/>
</dbReference>
<dbReference type="InterPro" id="IPR010255">
    <property type="entry name" value="Haem_peroxidase_sf"/>
</dbReference>
<keyword evidence="4" id="KW-0575">Peroxidase</keyword>
<feature type="domain" description="Plant heme peroxidase family profile" evidence="13">
    <location>
        <begin position="1"/>
        <end position="143"/>
    </location>
</feature>
<keyword evidence="8 10" id="KW-0408">Iron</keyword>
<evidence type="ECO:0000256" key="11">
    <source>
        <dbReference type="PIRSR" id="PIRSR600823-5"/>
    </source>
</evidence>
<dbReference type="EMBL" id="GGEC01068720">
    <property type="protein sequence ID" value="MBX49204.1"/>
    <property type="molecule type" value="Transcribed_RNA"/>
</dbReference>
<organism evidence="14">
    <name type="scientific">Rhizophora mucronata</name>
    <name type="common">Asiatic mangrove</name>
    <dbReference type="NCBI Taxonomy" id="61149"/>
    <lineage>
        <taxon>Eukaryota</taxon>
        <taxon>Viridiplantae</taxon>
        <taxon>Streptophyta</taxon>
        <taxon>Embryophyta</taxon>
        <taxon>Tracheophyta</taxon>
        <taxon>Spermatophyta</taxon>
        <taxon>Magnoliopsida</taxon>
        <taxon>eudicotyledons</taxon>
        <taxon>Gunneridae</taxon>
        <taxon>Pentapetalae</taxon>
        <taxon>rosids</taxon>
        <taxon>fabids</taxon>
        <taxon>Malpighiales</taxon>
        <taxon>Rhizophoraceae</taxon>
        <taxon>Rhizophora</taxon>
    </lineage>
</organism>
<evidence type="ECO:0000256" key="2">
    <source>
        <dbReference type="ARBA" id="ARBA00002322"/>
    </source>
</evidence>
<dbReference type="Gene3D" id="1.10.520.10">
    <property type="match status" value="1"/>
</dbReference>
<comment type="function">
    <text evidence="2">Removal of H(2)O(2), oxidation of toxic reductants, biosynthesis and degradation of lignin, suberization, auxin catabolism, response to environmental stresses such as wounding, pathogen attack and oxidative stress. These functions might be dependent on each isozyme/isoform in each plant tissue.</text>
</comment>
<dbReference type="InterPro" id="IPR000823">
    <property type="entry name" value="Peroxidase_pln"/>
</dbReference>
<keyword evidence="7" id="KW-0560">Oxidoreductase</keyword>
<comment type="catalytic activity">
    <reaction evidence="1">
        <text>2 a phenolic donor + H2O2 = 2 a phenolic radical donor + 2 H2O</text>
        <dbReference type="Rhea" id="RHEA:56136"/>
        <dbReference type="ChEBI" id="CHEBI:15377"/>
        <dbReference type="ChEBI" id="CHEBI:16240"/>
        <dbReference type="ChEBI" id="CHEBI:139520"/>
        <dbReference type="ChEBI" id="CHEBI:139521"/>
        <dbReference type="EC" id="1.11.1.7"/>
    </reaction>
</comment>
<dbReference type="EC" id="1.11.1.7" evidence="3"/>
<sequence length="143" mass="15830">MVALIGCHTIGVARCINFRERIYGDFGSNFDPASAMHLNNLKSICPIAGGGDDNISPLDYVTPTLFDNSFYQSLLRNEGLLNSDQELYSSILGVQTKDLVTKYASDPLAFFQQFAESMVNMGNIMNPDTFANGEVRKNCRFVN</sequence>
<evidence type="ECO:0000256" key="3">
    <source>
        <dbReference type="ARBA" id="ARBA00012313"/>
    </source>
</evidence>
<comment type="cofactor">
    <cofactor evidence="10">
        <name>Ca(2+)</name>
        <dbReference type="ChEBI" id="CHEBI:29108"/>
    </cofactor>
    <text evidence="10">Binds 2 calcium ions per subunit.</text>
</comment>
<dbReference type="PRINTS" id="PR00461">
    <property type="entry name" value="PLPEROXIDASE"/>
</dbReference>
<dbReference type="PROSITE" id="PS50873">
    <property type="entry name" value="PEROXIDASE_4"/>
    <property type="match status" value="1"/>
</dbReference>
<dbReference type="PANTHER" id="PTHR31388:SF9">
    <property type="entry name" value="PEROXIDASE 11"/>
    <property type="match status" value="1"/>
</dbReference>
<evidence type="ECO:0000256" key="7">
    <source>
        <dbReference type="ARBA" id="ARBA00023002"/>
    </source>
</evidence>
<feature type="binding site" evidence="10">
    <location>
        <position position="9"/>
    </location>
    <ligand>
        <name>Ca(2+)</name>
        <dbReference type="ChEBI" id="CHEBI:29108"/>
        <label>2</label>
    </ligand>
</feature>
<evidence type="ECO:0000256" key="5">
    <source>
        <dbReference type="ARBA" id="ARBA00022617"/>
    </source>
</evidence>
<evidence type="ECO:0000256" key="8">
    <source>
        <dbReference type="ARBA" id="ARBA00023004"/>
    </source>
</evidence>
<dbReference type="GO" id="GO:0006979">
    <property type="term" value="P:response to oxidative stress"/>
    <property type="evidence" value="ECO:0007669"/>
    <property type="project" value="InterPro"/>
</dbReference>
<evidence type="ECO:0000256" key="9">
    <source>
        <dbReference type="ARBA" id="ARBA00023157"/>
    </source>
</evidence>
<reference evidence="14" key="1">
    <citation type="submission" date="2018-02" db="EMBL/GenBank/DDBJ databases">
        <title>Rhizophora mucronata_Transcriptome.</title>
        <authorList>
            <person name="Meera S.P."/>
            <person name="Sreeshan A."/>
            <person name="Augustine A."/>
        </authorList>
    </citation>
    <scope>NUCLEOTIDE SEQUENCE</scope>
    <source>
        <tissue evidence="14">Leaf</tissue>
    </source>
</reference>
<dbReference type="GO" id="GO:0020037">
    <property type="term" value="F:heme binding"/>
    <property type="evidence" value="ECO:0007669"/>
    <property type="project" value="InterPro"/>
</dbReference>
<feature type="binding site" evidence="10">
    <location>
        <position position="67"/>
    </location>
    <ligand>
        <name>Ca(2+)</name>
        <dbReference type="ChEBI" id="CHEBI:29108"/>
        <label>2</label>
    </ligand>
</feature>
<dbReference type="SUPFAM" id="SSF48113">
    <property type="entry name" value="Heme-dependent peroxidases"/>
    <property type="match status" value="1"/>
</dbReference>
<feature type="binding site" evidence="10">
    <location>
        <position position="62"/>
    </location>
    <ligand>
        <name>Ca(2+)</name>
        <dbReference type="ChEBI" id="CHEBI:29108"/>
        <label>2</label>
    </ligand>
</feature>
<name>A0A2P2P373_RHIMU</name>
<evidence type="ECO:0000256" key="4">
    <source>
        <dbReference type="ARBA" id="ARBA00022559"/>
    </source>
</evidence>
<dbReference type="PANTHER" id="PTHR31388">
    <property type="entry name" value="PEROXIDASE 72-RELATED"/>
    <property type="match status" value="1"/>
</dbReference>
<evidence type="ECO:0000256" key="10">
    <source>
        <dbReference type="PIRSR" id="PIRSR600823-3"/>
    </source>
</evidence>
<accession>A0A2P2P373</accession>
<proteinExistence type="inferred from homology"/>